<evidence type="ECO:0000259" key="1">
    <source>
        <dbReference type="Pfam" id="PF24476"/>
    </source>
</evidence>
<dbReference type="EMBL" id="JAPWDO010000007">
    <property type="protein sequence ID" value="KAJ5462247.1"/>
    <property type="molecule type" value="Genomic_DNA"/>
</dbReference>
<accession>A0A9X0BHS9</accession>
<gene>
    <name evidence="2" type="ORF">N7530_010452</name>
</gene>
<evidence type="ECO:0000313" key="3">
    <source>
        <dbReference type="Proteomes" id="UP001147760"/>
    </source>
</evidence>
<dbReference type="Proteomes" id="UP001147760">
    <property type="component" value="Unassembled WGS sequence"/>
</dbReference>
<dbReference type="PANTHER" id="PTHR35186:SF4">
    <property type="entry name" value="PRION-INHIBITION AND PROPAGATION HELO DOMAIN-CONTAINING PROTEIN"/>
    <property type="match status" value="1"/>
</dbReference>
<evidence type="ECO:0000313" key="2">
    <source>
        <dbReference type="EMBL" id="KAJ5462247.1"/>
    </source>
</evidence>
<sequence length="551" mass="62895">MASGFEVIGLALAVFPVLVEGLKFYMEKKGRVRDFIRYRHVLKRIIRDLSREQISFRNSSQRFLEDVSIIYGLSPNDIHEMMRDPQDNRWRKEIPFQGDDLKERSVAVYLETVEDMNEALKGIQDMVGIREDAPPALLGKSTFRRQWSKIILVIGEEDIKKHLYRARGLNVFLSQLTEQNKPRVPAGGLLQRSTVHYEQIQAHAIELYEIFQIKFSTPLTCNCAHGHTVNMKLEFRSAQILTAKGLHFHTIFTFDHVEPDITPPCNWREIEMEPLGSSRLCRDRHILHKAVTLAVESSAIQTTDPTVSEISNLCAVIKRPIETGVWLGYLTDSQCHRHRVRVLALDSLPVASYTIQTISLAAVLDNREFRQESRCRLGLKLASSVMQLHATQWLANHWNKTDISFPLFSDGKIDFNNPLIKRSFGSKDETVSSASVTSELSYFGYIPCLFFLGIVLLELTERRAIETMGSNKYDRVNTEERVVELAKRLANSADCSPNYKKVLKRCIGGLDAAFESLEQGALKDEVEQKIILPLEEDLKFYCDKNCIADCV</sequence>
<proteinExistence type="predicted"/>
<dbReference type="OrthoDB" id="3565018at2759"/>
<feature type="domain" description="DUF7580" evidence="1">
    <location>
        <begin position="197"/>
        <end position="539"/>
    </location>
</feature>
<dbReference type="PANTHER" id="PTHR35186">
    <property type="entry name" value="ANK_REP_REGION DOMAIN-CONTAINING PROTEIN"/>
    <property type="match status" value="1"/>
</dbReference>
<reference evidence="2" key="1">
    <citation type="submission" date="2022-12" db="EMBL/GenBank/DDBJ databases">
        <authorList>
            <person name="Petersen C."/>
        </authorList>
    </citation>
    <scope>NUCLEOTIDE SEQUENCE</scope>
    <source>
        <strain evidence="2">IBT 17660</strain>
    </source>
</reference>
<protein>
    <recommendedName>
        <fullName evidence="1">DUF7580 domain-containing protein</fullName>
    </recommendedName>
</protein>
<dbReference type="InterPro" id="IPR056002">
    <property type="entry name" value="DUF7580"/>
</dbReference>
<keyword evidence="3" id="KW-1185">Reference proteome</keyword>
<comment type="caution">
    <text evidence="2">The sequence shown here is derived from an EMBL/GenBank/DDBJ whole genome shotgun (WGS) entry which is preliminary data.</text>
</comment>
<organism evidence="2 3">
    <name type="scientific">Penicillium desertorum</name>
    <dbReference type="NCBI Taxonomy" id="1303715"/>
    <lineage>
        <taxon>Eukaryota</taxon>
        <taxon>Fungi</taxon>
        <taxon>Dikarya</taxon>
        <taxon>Ascomycota</taxon>
        <taxon>Pezizomycotina</taxon>
        <taxon>Eurotiomycetes</taxon>
        <taxon>Eurotiomycetidae</taxon>
        <taxon>Eurotiales</taxon>
        <taxon>Aspergillaceae</taxon>
        <taxon>Penicillium</taxon>
    </lineage>
</organism>
<dbReference type="AlphaFoldDB" id="A0A9X0BHS9"/>
<name>A0A9X0BHS9_9EURO</name>
<dbReference type="Pfam" id="PF24476">
    <property type="entry name" value="DUF7580"/>
    <property type="match status" value="1"/>
</dbReference>
<reference evidence="2" key="2">
    <citation type="journal article" date="2023" name="IMA Fungus">
        <title>Comparative genomic study of the Penicillium genus elucidates a diverse pangenome and 15 lateral gene transfer events.</title>
        <authorList>
            <person name="Petersen C."/>
            <person name="Sorensen T."/>
            <person name="Nielsen M.R."/>
            <person name="Sondergaard T.E."/>
            <person name="Sorensen J.L."/>
            <person name="Fitzpatrick D.A."/>
            <person name="Frisvad J.C."/>
            <person name="Nielsen K.L."/>
        </authorList>
    </citation>
    <scope>NUCLEOTIDE SEQUENCE</scope>
    <source>
        <strain evidence="2">IBT 17660</strain>
    </source>
</reference>